<dbReference type="RefSeq" id="WP_166667506.1">
    <property type="nucleotide sequence ID" value="NZ_SODD01000003.1"/>
</dbReference>
<dbReference type="InterPro" id="IPR000394">
    <property type="entry name" value="RNA_pol_sigma_54"/>
</dbReference>
<dbReference type="InterPro" id="IPR007634">
    <property type="entry name" value="RNA_pol_sigma_54_DNA-bd"/>
</dbReference>
<dbReference type="Gene3D" id="1.10.10.1330">
    <property type="entry name" value="RNA polymerase sigma-54 factor, core-binding domain"/>
    <property type="match status" value="1"/>
</dbReference>
<protein>
    <submittedName>
        <fullName evidence="11">RNA polymerase RpoN-/SigL-like sigma 54 subunit</fullName>
    </submittedName>
</protein>
<reference evidence="11 12" key="1">
    <citation type="submission" date="2019-03" db="EMBL/GenBank/DDBJ databases">
        <title>Genomic Encyclopedia of Type Strains, Phase IV (KMG-IV): sequencing the most valuable type-strain genomes for metagenomic binning, comparative biology and taxonomic classification.</title>
        <authorList>
            <person name="Goeker M."/>
        </authorList>
    </citation>
    <scope>NUCLEOTIDE SEQUENCE [LARGE SCALE GENOMIC DNA]</scope>
    <source>
        <strain evidence="11 12">DSM 28867</strain>
    </source>
</reference>
<dbReference type="EMBL" id="SODD01000003">
    <property type="protein sequence ID" value="TDW25761.1"/>
    <property type="molecule type" value="Genomic_DNA"/>
</dbReference>
<dbReference type="InterPro" id="IPR007046">
    <property type="entry name" value="RNA_pol_sigma_54_core-bd"/>
</dbReference>
<comment type="similarity">
    <text evidence="1">Belongs to the sigma-54 factor family.</text>
</comment>
<keyword evidence="6" id="KW-0731">Sigma factor</keyword>
<accession>A0A4V3G976</accession>
<keyword evidence="4" id="KW-0548">Nucleotidyltransferase</keyword>
<feature type="domain" description="RNA polymerase sigma factor 54 DNA-binding" evidence="9">
    <location>
        <begin position="248"/>
        <end position="401"/>
    </location>
</feature>
<dbReference type="PIRSF" id="PIRSF000774">
    <property type="entry name" value="RpoN"/>
    <property type="match status" value="1"/>
</dbReference>
<evidence type="ECO:0000313" key="12">
    <source>
        <dbReference type="Proteomes" id="UP000294743"/>
    </source>
</evidence>
<feature type="domain" description="RNA polymerase sigma factor 54 core-binding" evidence="10">
    <location>
        <begin position="63"/>
        <end position="234"/>
    </location>
</feature>
<gene>
    <name evidence="11" type="ORF">EDD63_10348</name>
</gene>
<evidence type="ECO:0000256" key="5">
    <source>
        <dbReference type="ARBA" id="ARBA00023015"/>
    </source>
</evidence>
<dbReference type="GO" id="GO:0001216">
    <property type="term" value="F:DNA-binding transcription activator activity"/>
    <property type="evidence" value="ECO:0007669"/>
    <property type="project" value="InterPro"/>
</dbReference>
<keyword evidence="7" id="KW-0238">DNA-binding</keyword>
<dbReference type="GO" id="GO:0016987">
    <property type="term" value="F:sigma factor activity"/>
    <property type="evidence" value="ECO:0007669"/>
    <property type="project" value="UniProtKB-KW"/>
</dbReference>
<dbReference type="InterPro" id="IPR038709">
    <property type="entry name" value="RpoN_core-bd_sf"/>
</dbReference>
<evidence type="ECO:0000256" key="6">
    <source>
        <dbReference type="ARBA" id="ARBA00023082"/>
    </source>
</evidence>
<evidence type="ECO:0000259" key="9">
    <source>
        <dbReference type="Pfam" id="PF04552"/>
    </source>
</evidence>
<dbReference type="Pfam" id="PF04552">
    <property type="entry name" value="Sigma54_DBD"/>
    <property type="match status" value="1"/>
</dbReference>
<dbReference type="PANTHER" id="PTHR32248:SF4">
    <property type="entry name" value="RNA POLYMERASE SIGMA-54 FACTOR"/>
    <property type="match status" value="1"/>
</dbReference>
<keyword evidence="3" id="KW-0808">Transferase</keyword>
<dbReference type="PROSITE" id="PS50044">
    <property type="entry name" value="SIGMA54_3"/>
    <property type="match status" value="1"/>
</dbReference>
<dbReference type="PANTHER" id="PTHR32248">
    <property type="entry name" value="RNA POLYMERASE SIGMA-54 FACTOR"/>
    <property type="match status" value="1"/>
</dbReference>
<dbReference type="Proteomes" id="UP000294743">
    <property type="component" value="Unassembled WGS sequence"/>
</dbReference>
<comment type="caution">
    <text evidence="11">The sequence shown here is derived from an EMBL/GenBank/DDBJ whole genome shotgun (WGS) entry which is preliminary data.</text>
</comment>
<proteinExistence type="inferred from homology"/>
<name>A0A4V3G976_9FIRM</name>
<organism evidence="11 12">
    <name type="scientific">Breznakia blatticola</name>
    <dbReference type="NCBI Taxonomy" id="1754012"/>
    <lineage>
        <taxon>Bacteria</taxon>
        <taxon>Bacillati</taxon>
        <taxon>Bacillota</taxon>
        <taxon>Erysipelotrichia</taxon>
        <taxon>Erysipelotrichales</taxon>
        <taxon>Erysipelotrichaceae</taxon>
        <taxon>Breznakia</taxon>
    </lineage>
</organism>
<keyword evidence="12" id="KW-1185">Reference proteome</keyword>
<dbReference type="PRINTS" id="PR00045">
    <property type="entry name" value="SIGMA54FCT"/>
</dbReference>
<evidence type="ECO:0000259" key="10">
    <source>
        <dbReference type="Pfam" id="PF04963"/>
    </source>
</evidence>
<evidence type="ECO:0000256" key="7">
    <source>
        <dbReference type="ARBA" id="ARBA00023125"/>
    </source>
</evidence>
<dbReference type="GO" id="GO:0006352">
    <property type="term" value="P:DNA-templated transcription initiation"/>
    <property type="evidence" value="ECO:0007669"/>
    <property type="project" value="InterPro"/>
</dbReference>
<keyword evidence="2" id="KW-0240">DNA-directed RNA polymerase</keyword>
<evidence type="ECO:0000256" key="8">
    <source>
        <dbReference type="ARBA" id="ARBA00023163"/>
    </source>
</evidence>
<sequence length="402" mass="46349">MKQTLKTSQTVQQKLILSTKMKDSLDTLSMDRSSLLRMLQEVTQNNPVFDFTPNYSNEDSFFELASTGVSLRDELYLQLHTSNAYYDEEVCSFIIESLNEYGFLSDSIEDCVRTLQIDTSTFMANLALIQSFEPIGVAARNSIDSICIQLQHKGYDEAANLLKEYPKQLANKDYSNIIKNTSYSKHDIDLFLKQIQTCNPYPCSNYTTTNQQVITPEFKVEIDEHTIELIPNDLGHVYVLDEYKEYTEELKSYFQEAYFYIDAISKRNQTLMVLANALFHIQKSHFLYNDELQPCSLKKLADLTGFHESTVSRTLSNKYYEFGEQVLPLKHLFVSQTKGGTSKDALIKAIKLLIEQEDPNAPLTDDELVVLLDEMELNVSRRTIAKYRKQLNIPNSNKRKRK</sequence>
<dbReference type="Pfam" id="PF04963">
    <property type="entry name" value="Sigma54_CBD"/>
    <property type="match status" value="1"/>
</dbReference>
<dbReference type="PROSITE" id="PS00718">
    <property type="entry name" value="SIGMA54_2"/>
    <property type="match status" value="1"/>
</dbReference>
<dbReference type="GO" id="GO:0003677">
    <property type="term" value="F:DNA binding"/>
    <property type="evidence" value="ECO:0007669"/>
    <property type="project" value="UniProtKB-KW"/>
</dbReference>
<dbReference type="Gene3D" id="1.10.10.60">
    <property type="entry name" value="Homeodomain-like"/>
    <property type="match status" value="1"/>
</dbReference>
<dbReference type="GO" id="GO:0000428">
    <property type="term" value="C:DNA-directed RNA polymerase complex"/>
    <property type="evidence" value="ECO:0007669"/>
    <property type="project" value="UniProtKB-KW"/>
</dbReference>
<evidence type="ECO:0000256" key="4">
    <source>
        <dbReference type="ARBA" id="ARBA00022695"/>
    </source>
</evidence>
<evidence type="ECO:0000256" key="3">
    <source>
        <dbReference type="ARBA" id="ARBA00022679"/>
    </source>
</evidence>
<evidence type="ECO:0000313" key="11">
    <source>
        <dbReference type="EMBL" id="TDW25761.1"/>
    </source>
</evidence>
<dbReference type="AlphaFoldDB" id="A0A4V3G976"/>
<keyword evidence="5" id="KW-0805">Transcription regulation</keyword>
<evidence type="ECO:0000256" key="2">
    <source>
        <dbReference type="ARBA" id="ARBA00022478"/>
    </source>
</evidence>
<evidence type="ECO:0000256" key="1">
    <source>
        <dbReference type="ARBA" id="ARBA00008798"/>
    </source>
</evidence>
<dbReference type="GO" id="GO:0016779">
    <property type="term" value="F:nucleotidyltransferase activity"/>
    <property type="evidence" value="ECO:0007669"/>
    <property type="project" value="UniProtKB-KW"/>
</dbReference>
<keyword evidence="8" id="KW-0804">Transcription</keyword>